<gene>
    <name evidence="1" type="ordered locus">Minf_1787</name>
</gene>
<proteinExistence type="predicted"/>
<dbReference type="STRING" id="481448.Minf_1787"/>
<dbReference type="EMBL" id="CP000975">
    <property type="protein sequence ID" value="ACD83841.1"/>
    <property type="molecule type" value="Genomic_DNA"/>
</dbReference>
<dbReference type="Proteomes" id="UP000009149">
    <property type="component" value="Chromosome"/>
</dbReference>
<dbReference type="KEGG" id="min:Minf_1787"/>
<protein>
    <submittedName>
        <fullName evidence="1">Uncharacterized protein</fullName>
    </submittedName>
</protein>
<name>B3DXD2_METI4</name>
<dbReference type="HOGENOM" id="CLU_3009115_0_0_0"/>
<accession>B3DXD2</accession>
<organism evidence="1 2">
    <name type="scientific">Methylacidiphilum infernorum (isolate V4)</name>
    <name type="common">Methylokorus infernorum (strain V4)</name>
    <dbReference type="NCBI Taxonomy" id="481448"/>
    <lineage>
        <taxon>Bacteria</taxon>
        <taxon>Pseudomonadati</taxon>
        <taxon>Verrucomicrobiota</taxon>
        <taxon>Methylacidiphilae</taxon>
        <taxon>Methylacidiphilales</taxon>
        <taxon>Methylacidiphilaceae</taxon>
        <taxon>Methylacidiphilum (ex Ratnadevi et al. 2023)</taxon>
    </lineage>
</organism>
<sequence>MKFFLPIAKEGGSDRSQAFRLCPVSCQMRAQNFGKSDSQENKHGLGPYLKRILDFS</sequence>
<reference evidence="1 2" key="1">
    <citation type="journal article" date="2008" name="Biol. Direct">
        <title>Complete genome sequence of the extremely acidophilic methanotroph isolate V4, Methylacidiphilum infernorum, a representative of the bacterial phylum Verrucomicrobia.</title>
        <authorList>
            <person name="Hou S."/>
            <person name="Makarova K.S."/>
            <person name="Saw J.H."/>
            <person name="Senin P."/>
            <person name="Ly B.V."/>
            <person name="Zhou Z."/>
            <person name="Ren Y."/>
            <person name="Wang J."/>
            <person name="Galperin M.Y."/>
            <person name="Omelchenko M.V."/>
            <person name="Wolf Y.I."/>
            <person name="Yutin N."/>
            <person name="Koonin E.V."/>
            <person name="Stott M.B."/>
            <person name="Mountain B.W."/>
            <person name="Crowe M.A."/>
            <person name="Smirnova A.V."/>
            <person name="Dunfield P.F."/>
            <person name="Feng L."/>
            <person name="Wang L."/>
            <person name="Alam M."/>
        </authorList>
    </citation>
    <scope>NUCLEOTIDE SEQUENCE [LARGE SCALE GENOMIC DNA]</scope>
    <source>
        <strain evidence="2">Isolate V4</strain>
    </source>
</reference>
<evidence type="ECO:0000313" key="1">
    <source>
        <dbReference type="EMBL" id="ACD83841.1"/>
    </source>
</evidence>
<dbReference type="AlphaFoldDB" id="B3DXD2"/>
<evidence type="ECO:0000313" key="2">
    <source>
        <dbReference type="Proteomes" id="UP000009149"/>
    </source>
</evidence>